<reference evidence="2" key="2">
    <citation type="submission" date="2018-05" db="EMBL/GenBank/DDBJ databases">
        <title>OmerRS3 (Oryza meridionalis Reference Sequence Version 3).</title>
        <authorList>
            <person name="Zhang J."/>
            <person name="Kudrna D."/>
            <person name="Lee S."/>
            <person name="Talag J."/>
            <person name="Welchert J."/>
            <person name="Wing R.A."/>
        </authorList>
    </citation>
    <scope>NUCLEOTIDE SEQUENCE [LARGE SCALE GENOMIC DNA]</scope>
    <source>
        <strain evidence="2">cv. OR44</strain>
    </source>
</reference>
<proteinExistence type="predicted"/>
<organism evidence="2">
    <name type="scientific">Oryza meridionalis</name>
    <dbReference type="NCBI Taxonomy" id="40149"/>
    <lineage>
        <taxon>Eukaryota</taxon>
        <taxon>Viridiplantae</taxon>
        <taxon>Streptophyta</taxon>
        <taxon>Embryophyta</taxon>
        <taxon>Tracheophyta</taxon>
        <taxon>Spermatophyta</taxon>
        <taxon>Magnoliopsida</taxon>
        <taxon>Liliopsida</taxon>
        <taxon>Poales</taxon>
        <taxon>Poaceae</taxon>
        <taxon>BOP clade</taxon>
        <taxon>Oryzoideae</taxon>
        <taxon>Oryzeae</taxon>
        <taxon>Oryzinae</taxon>
        <taxon>Oryza</taxon>
    </lineage>
</organism>
<dbReference type="Proteomes" id="UP000008021">
    <property type="component" value="Chromosome 3"/>
</dbReference>
<evidence type="ECO:0000313" key="2">
    <source>
        <dbReference type="EnsemblPlants" id="OMERI03G02250.2"/>
    </source>
</evidence>
<evidence type="ECO:0000313" key="3">
    <source>
        <dbReference type="Proteomes" id="UP000008021"/>
    </source>
</evidence>
<protein>
    <submittedName>
        <fullName evidence="2">Uncharacterized protein</fullName>
    </submittedName>
</protein>
<dbReference type="AlphaFoldDB" id="A0A0E0CUN6"/>
<accession>A0A0E0CUN6</accession>
<keyword evidence="3" id="KW-1185">Reference proteome</keyword>
<evidence type="ECO:0000256" key="1">
    <source>
        <dbReference type="SAM" id="MobiDB-lite"/>
    </source>
</evidence>
<sequence>MPRGRIVELWLRRAVLPAAISLPLSPNRPRARVILLFPRSPFPSRALPLLACGGTGGTTLEAAAGTAAAAPSPVDRRREQEQAQPRLSPLMWTEVLILFGSSGSAKCKTLGYYP</sequence>
<name>A0A0E0CUN6_9ORYZ</name>
<dbReference type="Gramene" id="OMERI03G02250.2">
    <property type="protein sequence ID" value="OMERI03G02250.2"/>
    <property type="gene ID" value="OMERI03G02250"/>
</dbReference>
<dbReference type="EnsemblPlants" id="OMERI03G02250.2">
    <property type="protein sequence ID" value="OMERI03G02250.2"/>
    <property type="gene ID" value="OMERI03G02250"/>
</dbReference>
<reference evidence="2" key="1">
    <citation type="submission" date="2015-04" db="UniProtKB">
        <authorList>
            <consortium name="EnsemblPlants"/>
        </authorList>
    </citation>
    <scope>IDENTIFICATION</scope>
</reference>
<dbReference type="HOGENOM" id="CLU_2125036_0_0_1"/>
<feature type="region of interest" description="Disordered" evidence="1">
    <location>
        <begin position="64"/>
        <end position="86"/>
    </location>
</feature>